<keyword evidence="5" id="KW-1185">Reference proteome</keyword>
<dbReference type="PANTHER" id="PTHR34217">
    <property type="entry name" value="METAL-DEPENDENT CARBOXYPEPTIDASE"/>
    <property type="match status" value="1"/>
</dbReference>
<dbReference type="PIRSF" id="PIRSF006615">
    <property type="entry name" value="Zn_crbxpep_Taq"/>
    <property type="match status" value="1"/>
</dbReference>
<keyword evidence="1" id="KW-0482">Metalloprotease</keyword>
<dbReference type="RefSeq" id="WP_118149978.1">
    <property type="nucleotide sequence ID" value="NZ_QWEY01000001.1"/>
</dbReference>
<dbReference type="PRINTS" id="PR00998">
    <property type="entry name" value="CRBOXYPTASET"/>
</dbReference>
<sequence length="494" mass="54667">MSANNMAYADLMAFQRETEALGQVAGRLGWDQETMMPRGAAEQRSEEMSALEGVLHARRTDPRIAEWLAQAEAADAVAAANLRHIRRSYERQVKVPGPLAQALARVTSRAQGIWAEARSRDDVAAFLPILAEVIKLRREEAACLAQGGDLYDALIDDYEPGATAESLGAMFDAMRPRLVALRSAVLGAAYQPAKLEGQFGQDAQMRMARDLATAFGYDWERGRLDLAVHPFSSGSGDDARITTRVVESDPFNCFYSTIHEVGHACYELGIDPDYRLTPLGAGVSMGVHESQSRIYENQLGRGRAFTSWMFGQMQTRFDGFGLTDADAFYGAVNRVQSGFIRTEADEVHYNLHVMMRFDLERALIRGDLAVGDLEAAWNDRFAADFGVAVPRASQGMLQDVHWSCGLFGYFPTYTLGNVYAGCLNVALRQAVPDIDDHLARGDARAATAWLRETVQRHGGLYEPREVVRLACGFEPTEAPLLDYLEAKFKALYRL</sequence>
<comment type="catalytic activity">
    <reaction evidence="1">
        <text>Release of a C-terminal amino acid with broad specificity, except for -Pro.</text>
        <dbReference type="EC" id="3.4.17.19"/>
    </reaction>
</comment>
<feature type="binding site" evidence="2">
    <location>
        <position position="263"/>
    </location>
    <ligand>
        <name>Zn(2+)</name>
        <dbReference type="ChEBI" id="CHEBI:29105"/>
        <note>catalytic</note>
    </ligand>
</feature>
<feature type="active site" description="Proton donor/acceptor" evidence="3">
    <location>
        <position position="260"/>
    </location>
</feature>
<dbReference type="GO" id="GO:0006508">
    <property type="term" value="P:proteolysis"/>
    <property type="evidence" value="ECO:0007669"/>
    <property type="project" value="UniProtKB-UniRule"/>
</dbReference>
<dbReference type="EC" id="3.4.17.19" evidence="1"/>
<evidence type="ECO:0000256" key="2">
    <source>
        <dbReference type="PIRSR" id="PIRSR006615-1"/>
    </source>
</evidence>
<dbReference type="CDD" id="cd06460">
    <property type="entry name" value="M32_Taq"/>
    <property type="match status" value="1"/>
</dbReference>
<dbReference type="PANTHER" id="PTHR34217:SF1">
    <property type="entry name" value="CARBOXYPEPTIDASE 1"/>
    <property type="match status" value="1"/>
</dbReference>
<keyword evidence="1" id="KW-0645">Protease</keyword>
<accession>A0A411Z874</accession>
<dbReference type="GO" id="GO:0046872">
    <property type="term" value="F:metal ion binding"/>
    <property type="evidence" value="ECO:0007669"/>
    <property type="project" value="UniProtKB-KW"/>
</dbReference>
<keyword evidence="1 4" id="KW-0121">Carboxypeptidase</keyword>
<protein>
    <recommendedName>
        <fullName evidence="1">Metal-dependent carboxypeptidase</fullName>
        <ecNumber evidence="1">3.4.17.19</ecNumber>
    </recommendedName>
</protein>
<feature type="binding site" evidence="2">
    <location>
        <position position="289"/>
    </location>
    <ligand>
        <name>Zn(2+)</name>
        <dbReference type="ChEBI" id="CHEBI:29105"/>
        <note>catalytic</note>
    </ligand>
</feature>
<keyword evidence="2" id="KW-0862">Zinc</keyword>
<proteinExistence type="inferred from homology"/>
<gene>
    <name evidence="4" type="ORF">D1012_03955</name>
</gene>
<evidence type="ECO:0000313" key="5">
    <source>
        <dbReference type="Proteomes" id="UP000284547"/>
    </source>
</evidence>
<dbReference type="PROSITE" id="PS52034">
    <property type="entry name" value="PEPTIDASE_M32"/>
    <property type="match status" value="1"/>
</dbReference>
<comment type="caution">
    <text evidence="4">The sequence shown here is derived from an EMBL/GenBank/DDBJ whole genome shotgun (WGS) entry which is preliminary data.</text>
</comment>
<comment type="function">
    <text evidence="1">Broad specificity carboxypetidase that releases amino acids sequentially from the C-terminus, including neutral, aromatic, polar and basic residues.</text>
</comment>
<name>A0A411Z874_9RHOB</name>
<dbReference type="EMBL" id="QWEY01000001">
    <property type="protein sequence ID" value="RGP39264.1"/>
    <property type="molecule type" value="Genomic_DNA"/>
</dbReference>
<dbReference type="AlphaFoldDB" id="A0A411Z874"/>
<organism evidence="4 5">
    <name type="scientific">Pseudotabrizicola alkalilacus</name>
    <dbReference type="NCBI Taxonomy" id="2305252"/>
    <lineage>
        <taxon>Bacteria</taxon>
        <taxon>Pseudomonadati</taxon>
        <taxon>Pseudomonadota</taxon>
        <taxon>Alphaproteobacteria</taxon>
        <taxon>Rhodobacterales</taxon>
        <taxon>Paracoccaceae</taxon>
        <taxon>Pseudotabrizicola</taxon>
    </lineage>
</organism>
<dbReference type="Proteomes" id="UP000284547">
    <property type="component" value="Unassembled WGS sequence"/>
</dbReference>
<evidence type="ECO:0000313" key="4">
    <source>
        <dbReference type="EMBL" id="RGP39264.1"/>
    </source>
</evidence>
<dbReference type="GO" id="GO:0004181">
    <property type="term" value="F:metallocarboxypeptidase activity"/>
    <property type="evidence" value="ECO:0007669"/>
    <property type="project" value="UniProtKB-UniRule"/>
</dbReference>
<keyword evidence="1" id="KW-0378">Hydrolase</keyword>
<reference evidence="4 5" key="1">
    <citation type="submission" date="2018-08" db="EMBL/GenBank/DDBJ databases">
        <title>Flavobacterium tibetense sp. nov., isolated from a wetland YonghuCo on Tibetan Plateau.</title>
        <authorList>
            <person name="Phurbu D."/>
            <person name="Lu H."/>
            <person name="Xing P."/>
        </authorList>
    </citation>
    <scope>NUCLEOTIDE SEQUENCE [LARGE SCALE GENOMIC DNA]</scope>
    <source>
        <strain evidence="4 5">DJC</strain>
    </source>
</reference>
<dbReference type="InterPro" id="IPR001333">
    <property type="entry name" value="Peptidase_M32_Taq"/>
</dbReference>
<dbReference type="SUPFAM" id="SSF55486">
    <property type="entry name" value="Metalloproteases ('zincins'), catalytic domain"/>
    <property type="match status" value="1"/>
</dbReference>
<comment type="cofactor">
    <cofactor evidence="2">
        <name>Zn(2+)</name>
        <dbReference type="ChEBI" id="CHEBI:29105"/>
    </cofactor>
    <text evidence="2">Binds 1 zinc ion per subunit.</text>
</comment>
<keyword evidence="1 2" id="KW-0479">Metal-binding</keyword>
<dbReference type="Gene3D" id="1.10.1370.30">
    <property type="match status" value="1"/>
</dbReference>
<feature type="binding site" evidence="2">
    <location>
        <position position="259"/>
    </location>
    <ligand>
        <name>Zn(2+)</name>
        <dbReference type="ChEBI" id="CHEBI:29105"/>
        <note>catalytic</note>
    </ligand>
</feature>
<dbReference type="Pfam" id="PF02074">
    <property type="entry name" value="Peptidase_M32"/>
    <property type="match status" value="1"/>
</dbReference>
<comment type="similarity">
    <text evidence="1">Belongs to the peptidase M32 family.</text>
</comment>
<evidence type="ECO:0000256" key="1">
    <source>
        <dbReference type="PIRNR" id="PIRNR006615"/>
    </source>
</evidence>
<evidence type="ECO:0000256" key="3">
    <source>
        <dbReference type="PIRSR" id="PIRSR006615-2"/>
    </source>
</evidence>
<dbReference type="OrthoDB" id="9772308at2"/>